<feature type="domain" description="CCR4-Not complex component Not1 C-terminal" evidence="1">
    <location>
        <begin position="330"/>
        <end position="685"/>
    </location>
</feature>
<comment type="caution">
    <text evidence="3">The sequence shown here is derived from an EMBL/GenBank/DDBJ whole genome shotgun (WGS) entry which is preliminary data.</text>
</comment>
<reference evidence="3" key="3">
    <citation type="submission" date="2023-05" db="EMBL/GenBank/DDBJ databases">
        <authorList>
            <person name="Smith C.H."/>
        </authorList>
    </citation>
    <scope>NUCLEOTIDE SEQUENCE</scope>
    <source>
        <strain evidence="3">CHS0354</strain>
        <tissue evidence="3">Mantle</tissue>
    </source>
</reference>
<dbReference type="CDD" id="cd20710">
    <property type="entry name" value="NOT1_connector"/>
    <property type="match status" value="1"/>
</dbReference>
<dbReference type="Pfam" id="PF23590">
    <property type="entry name" value="NOT1_connector"/>
    <property type="match status" value="1"/>
</dbReference>
<keyword evidence="4" id="KW-1185">Reference proteome</keyword>
<dbReference type="Gene3D" id="1.25.40.790">
    <property type="match status" value="1"/>
</dbReference>
<name>A0AAE0VUB1_9BIVA</name>
<evidence type="ECO:0000313" key="3">
    <source>
        <dbReference type="EMBL" id="KAK3590414.1"/>
    </source>
</evidence>
<evidence type="ECO:0000259" key="2">
    <source>
        <dbReference type="Pfam" id="PF23590"/>
    </source>
</evidence>
<dbReference type="PANTHER" id="PTHR13162">
    <property type="entry name" value="CCR4-NOT TRANSCRIPTION COMPLEX"/>
    <property type="match status" value="1"/>
</dbReference>
<accession>A0AAE0VUB1</accession>
<organism evidence="3 4">
    <name type="scientific">Potamilus streckersoni</name>
    <dbReference type="NCBI Taxonomy" id="2493646"/>
    <lineage>
        <taxon>Eukaryota</taxon>
        <taxon>Metazoa</taxon>
        <taxon>Spiralia</taxon>
        <taxon>Lophotrochozoa</taxon>
        <taxon>Mollusca</taxon>
        <taxon>Bivalvia</taxon>
        <taxon>Autobranchia</taxon>
        <taxon>Heteroconchia</taxon>
        <taxon>Palaeoheterodonta</taxon>
        <taxon>Unionida</taxon>
        <taxon>Unionoidea</taxon>
        <taxon>Unionidae</taxon>
        <taxon>Ambleminae</taxon>
        <taxon>Lampsilini</taxon>
        <taxon>Potamilus</taxon>
    </lineage>
</organism>
<dbReference type="GO" id="GO:0000932">
    <property type="term" value="C:P-body"/>
    <property type="evidence" value="ECO:0007669"/>
    <property type="project" value="TreeGrafter"/>
</dbReference>
<reference evidence="3" key="1">
    <citation type="journal article" date="2021" name="Genome Biol. Evol.">
        <title>A High-Quality Reference Genome for a Parasitic Bivalve with Doubly Uniparental Inheritance (Bivalvia: Unionida).</title>
        <authorList>
            <person name="Smith C.H."/>
        </authorList>
    </citation>
    <scope>NUCLEOTIDE SEQUENCE</scope>
    <source>
        <strain evidence="3">CHS0354</strain>
    </source>
</reference>
<dbReference type="GO" id="GO:0000288">
    <property type="term" value="P:nuclear-transcribed mRNA catabolic process, deadenylation-dependent decay"/>
    <property type="evidence" value="ECO:0007669"/>
    <property type="project" value="TreeGrafter"/>
</dbReference>
<dbReference type="InterPro" id="IPR040398">
    <property type="entry name" value="Not1"/>
</dbReference>
<dbReference type="Pfam" id="PF04054">
    <property type="entry name" value="Not1"/>
    <property type="match status" value="1"/>
</dbReference>
<protein>
    <recommendedName>
        <fullName evidence="5">CCR4-NOT transcription complex subunit 1</fullName>
    </recommendedName>
</protein>
<dbReference type="Proteomes" id="UP001195483">
    <property type="component" value="Unassembled WGS sequence"/>
</dbReference>
<dbReference type="GO" id="GO:0030015">
    <property type="term" value="C:CCR4-NOT core complex"/>
    <property type="evidence" value="ECO:0007669"/>
    <property type="project" value="InterPro"/>
</dbReference>
<evidence type="ECO:0008006" key="5">
    <source>
        <dbReference type="Google" id="ProtNLM"/>
    </source>
</evidence>
<dbReference type="GO" id="GO:0017148">
    <property type="term" value="P:negative regulation of translation"/>
    <property type="evidence" value="ECO:0007669"/>
    <property type="project" value="InterPro"/>
</dbReference>
<dbReference type="Gene3D" id="1.25.40.800">
    <property type="match status" value="1"/>
</dbReference>
<dbReference type="PANTHER" id="PTHR13162:SF8">
    <property type="entry name" value="CCR4-NOT TRANSCRIPTION COMPLEX SUBUNIT 1"/>
    <property type="match status" value="1"/>
</dbReference>
<feature type="domain" description="CCR4-NOT transcription complex subunit 1-like NOT1 connector" evidence="2">
    <location>
        <begin position="9"/>
        <end position="147"/>
    </location>
</feature>
<gene>
    <name evidence="3" type="ORF">CHS0354_022536</name>
</gene>
<dbReference type="InterPro" id="IPR055454">
    <property type="entry name" value="CNOT1-like_NOT1_connector"/>
</dbReference>
<dbReference type="EMBL" id="JAEAOA010001363">
    <property type="protein sequence ID" value="KAK3590414.1"/>
    <property type="molecule type" value="Genomic_DNA"/>
</dbReference>
<dbReference type="AlphaFoldDB" id="A0AAE0VUB1"/>
<sequence length="689" mass="78845">MGFLNSNTVIADNALLKRYRGFHLLVLKGLIDMQIYGPHQTRREITRCVIQHHGENKYSFNLVDLLVSCKMINMAQYDIGLVKLMEDGLNSMAVEFAMKLVQCYCINRGIKSLVTVIDLSSTIKALTLITANPVQKPEGLKTLIENLHQTDGKFGVLDDMYGEPTEYMQCSISRALRTDDPPWMPVKAKFLLSDWVNMIQWLTADEESCIAFATFKRQADQLGILEKDDLVTRFFRLCTETCVDIDNNMLDQENLRPIDNETKCYFTCDAYAHLLALLVKYVGGVTNTVIKINLLNKVLGIVAGVVLRDNQDNQTAFHNMLYHRIIIRLFIDLNAAEPIFENINVQVLTAFCNMLHILNPMNTPAFANTWLSLISHSFFMDAILYSSEQMYAQLLTELFKFLSPFLRDADLENEIDMLHNDTLQLLEVLLHDFPEFLCMHNYEFCGTMMAHCTKMRNLILRASPSNIPMPSPLTPNLIIDKLPEIAHPPCISNSFANMIQAAPFKKNLDVYLRNGSPATFPSMLVRNLKLNESNSPLNYNVPLINALVLYVGTEAINYINSKGLTLSMSTIANPKHTDFFYNLIDGLDITGRYLFFTAILNQLTYPNSHTHYFSCLLQYLFNEVKKEEIRKQFCMTVLERLINNHHYPWGLLITVIGLLKQPIFELCSRDYIQCFPDIVILFETVARLH</sequence>
<evidence type="ECO:0000259" key="1">
    <source>
        <dbReference type="Pfam" id="PF04054"/>
    </source>
</evidence>
<proteinExistence type="predicted"/>
<dbReference type="InterPro" id="IPR007196">
    <property type="entry name" value="CCR4-Not_Not1_C"/>
</dbReference>
<evidence type="ECO:0000313" key="4">
    <source>
        <dbReference type="Proteomes" id="UP001195483"/>
    </source>
</evidence>
<reference evidence="3" key="2">
    <citation type="journal article" date="2021" name="Genome Biol. Evol.">
        <title>Developing a high-quality reference genome for a parasitic bivalve with doubly uniparental inheritance (Bivalvia: Unionida).</title>
        <authorList>
            <person name="Smith C.H."/>
        </authorList>
    </citation>
    <scope>NUCLEOTIDE SEQUENCE</scope>
    <source>
        <strain evidence="3">CHS0354</strain>
        <tissue evidence="3">Mantle</tissue>
    </source>
</reference>
<dbReference type="GO" id="GO:0060090">
    <property type="term" value="F:molecular adaptor activity"/>
    <property type="evidence" value="ECO:0007669"/>
    <property type="project" value="TreeGrafter"/>
</dbReference>